<comment type="catalytic activity">
    <reaction evidence="1">
        <text>Hydrolysis of terminal, non-reducing alpha-D-mannose residues in alpha-D-mannosides.</text>
        <dbReference type="EC" id="3.2.1.24"/>
    </reaction>
</comment>
<evidence type="ECO:0000256" key="2">
    <source>
        <dbReference type="ARBA" id="ARBA00009792"/>
    </source>
</evidence>
<dbReference type="Gene3D" id="1.20.1270.50">
    <property type="entry name" value="Glycoside hydrolase family 38, central domain"/>
    <property type="match status" value="2"/>
</dbReference>
<keyword evidence="8" id="KW-0325">Glycoprotein</keyword>
<dbReference type="Gene3D" id="3.20.110.10">
    <property type="entry name" value="Glycoside hydrolase 38, N terminal domain"/>
    <property type="match status" value="1"/>
</dbReference>
<dbReference type="InterPro" id="IPR028995">
    <property type="entry name" value="Glyco_hydro_57/38_cen_sf"/>
</dbReference>
<proteinExistence type="inferred from homology"/>
<dbReference type="InterPro" id="IPR013780">
    <property type="entry name" value="Glyco_hydro_b"/>
</dbReference>
<dbReference type="InterPro" id="IPR027291">
    <property type="entry name" value="Glyco_hydro_38_N_sf"/>
</dbReference>
<dbReference type="EMBL" id="MDYQ01000006">
    <property type="protein sequence ID" value="PRP89017.1"/>
    <property type="molecule type" value="Genomic_DNA"/>
</dbReference>
<dbReference type="AlphaFoldDB" id="A0A2P6NYI4"/>
<evidence type="ECO:0000256" key="7">
    <source>
        <dbReference type="ARBA" id="ARBA00023157"/>
    </source>
</evidence>
<dbReference type="SMART" id="SM00872">
    <property type="entry name" value="Alpha-mann_mid"/>
    <property type="match status" value="1"/>
</dbReference>
<comment type="cofactor">
    <cofactor evidence="10">
        <name>Zn(2+)</name>
        <dbReference type="ChEBI" id="CHEBI:29105"/>
    </cofactor>
    <text evidence="10">Binds 1 zinc ion per subunit.</text>
</comment>
<dbReference type="GO" id="GO:0004559">
    <property type="term" value="F:alpha-mannosidase activity"/>
    <property type="evidence" value="ECO:0007669"/>
    <property type="project" value="UniProtKB-EC"/>
</dbReference>
<dbReference type="SUPFAM" id="SSF74650">
    <property type="entry name" value="Galactose mutarotase-like"/>
    <property type="match status" value="2"/>
</dbReference>
<comment type="caution">
    <text evidence="12">The sequence shown here is derived from an EMBL/GenBank/DDBJ whole genome shotgun (WGS) entry which is preliminary data.</text>
</comment>
<dbReference type="Pfam" id="PF09261">
    <property type="entry name" value="Alpha-mann_mid"/>
    <property type="match status" value="1"/>
</dbReference>
<evidence type="ECO:0000313" key="13">
    <source>
        <dbReference type="Proteomes" id="UP000241769"/>
    </source>
</evidence>
<keyword evidence="6 10" id="KW-0862">Zinc</keyword>
<evidence type="ECO:0000256" key="5">
    <source>
        <dbReference type="ARBA" id="ARBA00022801"/>
    </source>
</evidence>
<organism evidence="12 13">
    <name type="scientific">Planoprotostelium fungivorum</name>
    <dbReference type="NCBI Taxonomy" id="1890364"/>
    <lineage>
        <taxon>Eukaryota</taxon>
        <taxon>Amoebozoa</taxon>
        <taxon>Evosea</taxon>
        <taxon>Variosea</taxon>
        <taxon>Cavosteliida</taxon>
        <taxon>Cavosteliaceae</taxon>
        <taxon>Planoprotostelium</taxon>
    </lineage>
</organism>
<dbReference type="InterPro" id="IPR011013">
    <property type="entry name" value="Gal_mutarotase_sf_dom"/>
</dbReference>
<gene>
    <name evidence="12" type="ORF">PROFUN_02295</name>
</gene>
<dbReference type="Proteomes" id="UP000241769">
    <property type="component" value="Unassembled WGS sequence"/>
</dbReference>
<name>A0A2P6NYI4_9EUKA</name>
<evidence type="ECO:0000256" key="3">
    <source>
        <dbReference type="ARBA" id="ARBA00012752"/>
    </source>
</evidence>
<evidence type="ECO:0000259" key="11">
    <source>
        <dbReference type="SMART" id="SM00872"/>
    </source>
</evidence>
<dbReference type="Pfam" id="PF17677">
    <property type="entry name" value="Glyco_hydro38C2"/>
    <property type="match status" value="1"/>
</dbReference>
<dbReference type="InterPro" id="IPR011682">
    <property type="entry name" value="Glyco_hydro_38_C"/>
</dbReference>
<dbReference type="InterPro" id="IPR000602">
    <property type="entry name" value="Glyco_hydro_38_N"/>
</dbReference>
<dbReference type="PANTHER" id="PTHR11607">
    <property type="entry name" value="ALPHA-MANNOSIDASE"/>
    <property type="match status" value="1"/>
</dbReference>
<dbReference type="InterPro" id="IPR015341">
    <property type="entry name" value="Glyco_hydro_38_cen"/>
</dbReference>
<protein>
    <recommendedName>
        <fullName evidence="3 10">Alpha-mannosidase</fullName>
        <ecNumber evidence="10">3.2.1.-</ecNumber>
    </recommendedName>
</protein>
<dbReference type="Pfam" id="PF01074">
    <property type="entry name" value="Glyco_hydro_38N"/>
    <property type="match status" value="1"/>
</dbReference>
<dbReference type="InterPro" id="IPR011330">
    <property type="entry name" value="Glyco_hydro/deAcase_b/a-brl"/>
</dbReference>
<dbReference type="CDD" id="cd00451">
    <property type="entry name" value="GH38N_AMII_euk"/>
    <property type="match status" value="1"/>
</dbReference>
<feature type="domain" description="Glycoside hydrolase family 38 central" evidence="11">
    <location>
        <begin position="370"/>
        <end position="451"/>
    </location>
</feature>
<evidence type="ECO:0000256" key="6">
    <source>
        <dbReference type="ARBA" id="ARBA00022833"/>
    </source>
</evidence>
<evidence type="ECO:0000256" key="8">
    <source>
        <dbReference type="ARBA" id="ARBA00023180"/>
    </source>
</evidence>
<reference evidence="12 13" key="1">
    <citation type="journal article" date="2018" name="Genome Biol. Evol.">
        <title>Multiple Roots of Fruiting Body Formation in Amoebozoa.</title>
        <authorList>
            <person name="Hillmann F."/>
            <person name="Forbes G."/>
            <person name="Novohradska S."/>
            <person name="Ferling I."/>
            <person name="Riege K."/>
            <person name="Groth M."/>
            <person name="Westermann M."/>
            <person name="Marz M."/>
            <person name="Spaller T."/>
            <person name="Winckler T."/>
            <person name="Schaap P."/>
            <person name="Glockner G."/>
        </authorList>
    </citation>
    <scope>NUCLEOTIDE SEQUENCE [LARGE SCALE GENOMIC DNA]</scope>
    <source>
        <strain evidence="12 13">Jena</strain>
    </source>
</reference>
<dbReference type="Gene3D" id="2.70.98.30">
    <property type="entry name" value="Golgi alpha-mannosidase II, domain 4"/>
    <property type="match status" value="2"/>
</dbReference>
<dbReference type="InterPro" id="IPR050843">
    <property type="entry name" value="Glycosyl_Hydrlase_38"/>
</dbReference>
<accession>A0A2P6NYI4</accession>
<dbReference type="STRING" id="1890364.A0A2P6NYI4"/>
<dbReference type="SUPFAM" id="SSF88713">
    <property type="entry name" value="Glycoside hydrolase/deacetylase"/>
    <property type="match status" value="1"/>
</dbReference>
<sequence>MSLRQDIVGDGLLSSRLDNVVLLVAYRDPECQKMRAAAICLLLFASALGALRPIQNFDLTPADVRRSTPRDRIEVFVVTHSHDDVGWLKPMEGYYKDQVVYIISSMLVALKANPVRKYTQVEVAFVRRWWQDATQDQKTALYDFYHAGRIEFNLGGITMNDEATSSYYQEINQMTDGAKWLQDNLGAVPTAAWHIDPFGHSAATASLWSLMGFNGFGLNRIPYDIKNRMKMNQGLEFIWRGSDSYGKTTEMFAHVMDSHYSTPNEMNFDGNWDVAQVADATVKMAKERNSWYRHRYLLIPFGDDFTHTNAPADYDNMDRLMDYINARPDYGVTLKYAVLSDYINAVNALNLTWSVMDHADFFPYNDGPNSYWSGYYASRPAYKHSLRKADALLHATEVMLTTVRNFELLNDTSSYDGAVQELRMATAIGTHHDAVSGTENTRTWEDYERMLTEGKEAVRTPVTRMSEALTAVAPSDAADVEYFSVMNPLGWNRDQVLSIYTNYSGATVTVNGKSVSSQVNPLPTYTTLNAKYRLYFVANLGPLSSTVFKVSWSQNEATRPVGSKTLNNGNIELAFDEDNKLHSVTNVKAGKKASVSMDYKEYMGMTDNGQNSGAYIFRPAADNTIDIGSNQNFFKTMIHNYHQGSFDARPYLFTTARSQKDDELILTGYATSQTGFGLMATNPGKSSGWNSNPVVDVAPWEDFPMRNTLPNVKYAMGRVTVKGSASSKASVQVQFSSSEKGVQSFSTVPVVHVSVATKGTPTPNLYTLVASVMKVDENSFTAVVQHYLSESGWSDDDTEVQLDWLAVEPGYAQSGQNYILAGTFNISANSRQALVSYHQATMPNSIILLAAQSTTGIFTSNTVDRDANHFTAIVRRTDQEDQAHDDVILHYMVMPRLGYEKDVRGQVDSKVFDGPLVQEAQLDFGGGYGQTVVQYKVQGLSGNYTEIVTEIGPMPREGRELVLRMDTSLNSGSVLYTDDNGLEMMKRRVNYNTAEITAGNFYPIIQRAIMKDQKEDLQLNLLSEATHGASSLSNGRVEIMLNRRCQEDDGRGVGEPINDMSPLRTELWLTLSGREEATVYSRYLSVVQQFPPIITKVTGDGRTFSAVEAALPENVHLLTMREFRSEKERVVLVRFQHIYARNEHPVLSVPVKIDLKTVLGPAFGHANITEYNLNAAKPIQQMNKLSWKTNKGALSTEPKAVKNGILKIQPMEIRTFLYTL</sequence>
<dbReference type="GO" id="GO:0046872">
    <property type="term" value="F:metal ion binding"/>
    <property type="evidence" value="ECO:0007669"/>
    <property type="project" value="UniProtKB-KW"/>
</dbReference>
<evidence type="ECO:0000256" key="9">
    <source>
        <dbReference type="ARBA" id="ARBA00023295"/>
    </source>
</evidence>
<dbReference type="InterPro" id="IPR037094">
    <property type="entry name" value="Glyco_hydro_38_cen_sf"/>
</dbReference>
<dbReference type="OrthoDB" id="2016903at2759"/>
<dbReference type="InterPro" id="IPR041147">
    <property type="entry name" value="GH38_C"/>
</dbReference>
<dbReference type="PANTHER" id="PTHR11607:SF3">
    <property type="entry name" value="LYSOSOMAL ALPHA-MANNOSIDASE"/>
    <property type="match status" value="1"/>
</dbReference>
<keyword evidence="9 10" id="KW-0326">Glycosidase</keyword>
<evidence type="ECO:0000256" key="1">
    <source>
        <dbReference type="ARBA" id="ARBA00000365"/>
    </source>
</evidence>
<keyword evidence="13" id="KW-1185">Reference proteome</keyword>
<dbReference type="GO" id="GO:0006013">
    <property type="term" value="P:mannose metabolic process"/>
    <property type="evidence" value="ECO:0007669"/>
    <property type="project" value="InterPro"/>
</dbReference>
<dbReference type="SUPFAM" id="SSF88688">
    <property type="entry name" value="Families 57/38 glycoside transferase middle domain"/>
    <property type="match status" value="1"/>
</dbReference>
<dbReference type="InParanoid" id="A0A2P6NYI4"/>
<evidence type="ECO:0000256" key="4">
    <source>
        <dbReference type="ARBA" id="ARBA00022723"/>
    </source>
</evidence>
<dbReference type="GO" id="GO:0030246">
    <property type="term" value="F:carbohydrate binding"/>
    <property type="evidence" value="ECO:0007669"/>
    <property type="project" value="InterPro"/>
</dbReference>
<evidence type="ECO:0000256" key="10">
    <source>
        <dbReference type="RuleBase" id="RU361199"/>
    </source>
</evidence>
<dbReference type="Gene3D" id="2.60.40.1180">
    <property type="entry name" value="Golgi alpha-mannosidase II"/>
    <property type="match status" value="1"/>
</dbReference>
<evidence type="ECO:0000313" key="12">
    <source>
        <dbReference type="EMBL" id="PRP89017.1"/>
    </source>
</evidence>
<keyword evidence="5 10" id="KW-0378">Hydrolase</keyword>
<keyword evidence="7" id="KW-1015">Disulfide bond</keyword>
<dbReference type="Pfam" id="PF07748">
    <property type="entry name" value="Glyco_hydro_38C"/>
    <property type="match status" value="1"/>
</dbReference>
<keyword evidence="4 10" id="KW-0479">Metal-binding</keyword>
<dbReference type="EC" id="3.2.1.-" evidence="10"/>
<comment type="similarity">
    <text evidence="2 10">Belongs to the glycosyl hydrolase 38 family.</text>
</comment>
<dbReference type="Gene3D" id="2.60.40.1360">
    <property type="match status" value="1"/>
</dbReference>